<feature type="region of interest" description="Disordered" evidence="1">
    <location>
        <begin position="53"/>
        <end position="78"/>
    </location>
</feature>
<dbReference type="EMBL" id="OX458332">
    <property type="protein sequence ID" value="CAI8843779.1"/>
    <property type="molecule type" value="Genomic_DNA"/>
</dbReference>
<keyword evidence="2" id="KW-1133">Transmembrane helix</keyword>
<proteinExistence type="predicted"/>
<organism evidence="3 4">
    <name type="scientific">Methylococcus capsulatus</name>
    <dbReference type="NCBI Taxonomy" id="414"/>
    <lineage>
        <taxon>Bacteria</taxon>
        <taxon>Pseudomonadati</taxon>
        <taxon>Pseudomonadota</taxon>
        <taxon>Gammaproteobacteria</taxon>
        <taxon>Methylococcales</taxon>
        <taxon>Methylococcaceae</taxon>
        <taxon>Methylococcus</taxon>
    </lineage>
</organism>
<dbReference type="GeneID" id="88224448"/>
<evidence type="ECO:0000256" key="1">
    <source>
        <dbReference type="SAM" id="MobiDB-lite"/>
    </source>
</evidence>
<reference evidence="3" key="1">
    <citation type="submission" date="2023-03" db="EMBL/GenBank/DDBJ databases">
        <authorList>
            <person name="Pearce D."/>
        </authorList>
    </citation>
    <scope>NUCLEOTIDE SEQUENCE</scope>
    <source>
        <strain evidence="3">Mc</strain>
    </source>
</reference>
<evidence type="ECO:0000256" key="2">
    <source>
        <dbReference type="SAM" id="Phobius"/>
    </source>
</evidence>
<evidence type="ECO:0000313" key="4">
    <source>
        <dbReference type="Proteomes" id="UP001158598"/>
    </source>
</evidence>
<keyword evidence="2" id="KW-0812">Transmembrane</keyword>
<evidence type="ECO:0000313" key="3">
    <source>
        <dbReference type="EMBL" id="CAI8843779.1"/>
    </source>
</evidence>
<dbReference type="AlphaFoldDB" id="A0AA35V6Y7"/>
<dbReference type="Proteomes" id="UP001158598">
    <property type="component" value="Chromosome"/>
</dbReference>
<gene>
    <name evidence="3" type="ORF">MCNOR_2363</name>
</gene>
<sequence length="78" mass="8283">MDDRCFIPAEMGVVMVPVETVGMAVVVFVAVTMVMLVTMTMVVPPGQSAMAFDEVSPEEGGRDNRLFHGGTSDEGCSL</sequence>
<feature type="transmembrane region" description="Helical" evidence="2">
    <location>
        <begin position="20"/>
        <end position="43"/>
    </location>
</feature>
<name>A0AA35V6Y7_METCP</name>
<accession>A0AA35V6Y7</accession>
<keyword evidence="2" id="KW-0472">Membrane</keyword>
<protein>
    <submittedName>
        <fullName evidence="3">Uncharacterized protein</fullName>
    </submittedName>
</protein>
<dbReference type="RefSeq" id="WP_010961470.1">
    <property type="nucleotide sequence ID" value="NZ_CP079096.1"/>
</dbReference>